<dbReference type="OrthoDB" id="8970090at2"/>
<accession>A0A0A8VG64</accession>
<protein>
    <submittedName>
        <fullName evidence="1">Uncharacterized protein</fullName>
    </submittedName>
</protein>
<reference evidence="1" key="1">
    <citation type="journal article" date="2015" name="Genome Announc.">
        <title>Complete Genome Sequence of Yersinia ruckeri Strain CSF007-82, Etiologic Agent of Red Mouth Disease in Salmonid Fish.</title>
        <authorList>
            <person name="Nelson M.C."/>
            <person name="LaPatra S.E."/>
            <person name="Welch T.J."/>
            <person name="Graf J."/>
        </authorList>
    </citation>
    <scope>NUCLEOTIDE SEQUENCE</scope>
    <source>
        <strain evidence="1">CSF007-82</strain>
    </source>
</reference>
<name>A0A0A8VG64_YERRU</name>
<evidence type="ECO:0000313" key="1">
    <source>
        <dbReference type="EMBL" id="CEK28732.1"/>
    </source>
</evidence>
<reference evidence="2 3" key="2">
    <citation type="submission" date="2018-06" db="EMBL/GenBank/DDBJ databases">
        <authorList>
            <consortium name="Pathogen Informatics"/>
            <person name="Doyle S."/>
        </authorList>
    </citation>
    <scope>NUCLEOTIDE SEQUENCE [LARGE SCALE GENOMIC DNA]</scope>
    <source>
        <strain evidence="2 3">NCTC10476</strain>
    </source>
</reference>
<dbReference type="EMBL" id="LN681231">
    <property type="protein sequence ID" value="CEK28732.1"/>
    <property type="molecule type" value="Genomic_DNA"/>
</dbReference>
<dbReference type="RefSeq" id="WP_038251175.1">
    <property type="nucleotide sequence ID" value="NZ_CCYO01000007.1"/>
</dbReference>
<proteinExistence type="predicted"/>
<gene>
    <name evidence="1" type="ORF">CSF007_15045</name>
    <name evidence="2" type="ORF">NCTC10476_02713</name>
</gene>
<dbReference type="EMBL" id="UHJG01000001">
    <property type="protein sequence ID" value="SUQ01362.1"/>
    <property type="molecule type" value="Genomic_DNA"/>
</dbReference>
<evidence type="ECO:0000313" key="2">
    <source>
        <dbReference type="EMBL" id="SUQ01362.1"/>
    </source>
</evidence>
<organism evidence="1">
    <name type="scientific">Yersinia ruckeri</name>
    <dbReference type="NCBI Taxonomy" id="29486"/>
    <lineage>
        <taxon>Bacteria</taxon>
        <taxon>Pseudomonadati</taxon>
        <taxon>Pseudomonadota</taxon>
        <taxon>Gammaproteobacteria</taxon>
        <taxon>Enterobacterales</taxon>
        <taxon>Yersiniaceae</taxon>
        <taxon>Yersinia</taxon>
    </lineage>
</organism>
<keyword evidence="3" id="KW-1185">Reference proteome</keyword>
<dbReference type="Proteomes" id="UP000255169">
    <property type="component" value="Unassembled WGS sequence"/>
</dbReference>
<sequence>MNVPQCRTFSQQDSQTCLAKMGIDEQDIIDALTATLYERRRTTKLHPVIDGGFRFWSELVASLRSVLISKDCGWTMVRQNRMELVSNPTHSINLIITSGDKDTGLADGWPKTKNAKGEATMSIVSSNSDTIEMFPSEHPMHSTDGLALIPVSSADSTKTYIVLYYYDASKQEIRCEISFPVGMKVVNGFAKVNYWSERLIISPLPFDGADIFPEEDFTDDVSISISIEMK</sequence>
<dbReference type="AlphaFoldDB" id="A0A0A8VG64"/>
<evidence type="ECO:0000313" key="3">
    <source>
        <dbReference type="Proteomes" id="UP000255169"/>
    </source>
</evidence>
<dbReference type="GeneID" id="66880609"/>